<feature type="transmembrane region" description="Helical" evidence="1">
    <location>
        <begin position="150"/>
        <end position="171"/>
    </location>
</feature>
<accession>A0A1L5C275</accession>
<organism evidence="2 3">
    <name type="scientific">Pseudoalteromonas phage C5a</name>
    <dbReference type="NCBI Taxonomy" id="1916107"/>
    <lineage>
        <taxon>Viruses</taxon>
        <taxon>Duplodnaviria</taxon>
        <taxon>Heunggongvirae</taxon>
        <taxon>Uroviricota</taxon>
        <taxon>Caudoviricetes</taxon>
        <taxon>Peduoviridae</taxon>
        <taxon>Catalunyavirus</taxon>
        <taxon>Catalunyavirus C5a</taxon>
    </lineage>
</organism>
<evidence type="ECO:0000313" key="2">
    <source>
        <dbReference type="EMBL" id="APM00216.1"/>
    </source>
</evidence>
<dbReference type="EMBL" id="KY045851">
    <property type="protein sequence ID" value="APM00216.1"/>
    <property type="molecule type" value="Genomic_DNA"/>
</dbReference>
<keyword evidence="3" id="KW-1185">Reference proteome</keyword>
<sequence>MIDFITATDWTIRALEVLIILYLLVTLNKHRLALFFGGKSNLKSIDDHTMHSCFIAALTVMVFHFVSSSLAQYIITIEMSKLALRQFFYFTMFSCSMAFVIALFFMHNIRGCTFSTTARLCLYLALAQSVVQLIQFIMRGLLDSSMLSPAYSFSVVALNILSLGVVAIYPAKKFTGLLTKEGI</sequence>
<feature type="transmembrane region" description="Helical" evidence="1">
    <location>
        <begin position="87"/>
        <end position="108"/>
    </location>
</feature>
<evidence type="ECO:0000256" key="1">
    <source>
        <dbReference type="SAM" id="Phobius"/>
    </source>
</evidence>
<protein>
    <submittedName>
        <fullName evidence="2">Uncharacterized protein</fullName>
    </submittedName>
</protein>
<dbReference type="Proteomes" id="UP000222283">
    <property type="component" value="Segment"/>
</dbReference>
<gene>
    <name evidence="2" type="ORF">C5a_6</name>
</gene>
<feature type="transmembrane region" description="Helical" evidence="1">
    <location>
        <begin position="12"/>
        <end position="32"/>
    </location>
</feature>
<keyword evidence="1" id="KW-0812">Transmembrane</keyword>
<feature type="transmembrane region" description="Helical" evidence="1">
    <location>
        <begin position="53"/>
        <end position="75"/>
    </location>
</feature>
<proteinExistence type="predicted"/>
<keyword evidence="1" id="KW-1133">Transmembrane helix</keyword>
<name>A0A1L5C275_9CAUD</name>
<keyword evidence="1" id="KW-0472">Membrane</keyword>
<reference evidence="2 3" key="1">
    <citation type="submission" date="2016-10" db="EMBL/GenBank/DDBJ databases">
        <title>An insight into ecological interactions, comparative genomics and biogeography of Pseudoalteromonas phages.</title>
        <authorList>
            <person name="Lara E."/>
            <person name="Vaque D."/>
            <person name="Sa E.L."/>
            <person name="Salazar G."/>
            <person name="Sanchez P."/>
            <person name="Duhaime M.B."/>
            <person name="Ignacio-Espinoza J."/>
            <person name="Santos F."/>
            <person name="Roux S."/>
            <person name="Anton J."/>
            <person name="Sullivan M.B."/>
            <person name="Acinas S.G."/>
        </authorList>
    </citation>
    <scope>NUCLEOTIDE SEQUENCE [LARGE SCALE GENOMIC DNA]</scope>
    <source>
        <strain evidence="2 3">C5a</strain>
    </source>
</reference>
<evidence type="ECO:0000313" key="3">
    <source>
        <dbReference type="Proteomes" id="UP000222283"/>
    </source>
</evidence>
<feature type="transmembrane region" description="Helical" evidence="1">
    <location>
        <begin position="120"/>
        <end position="138"/>
    </location>
</feature>